<dbReference type="GO" id="GO:0016787">
    <property type="term" value="F:hydrolase activity"/>
    <property type="evidence" value="ECO:0007669"/>
    <property type="project" value="InterPro"/>
</dbReference>
<keyword evidence="2" id="KW-0732">Signal</keyword>
<feature type="signal peptide" evidence="2">
    <location>
        <begin position="1"/>
        <end position="21"/>
    </location>
</feature>
<dbReference type="AlphaFoldDB" id="A0A7S4HUQ0"/>
<evidence type="ECO:0000256" key="2">
    <source>
        <dbReference type="SAM" id="SignalP"/>
    </source>
</evidence>
<name>A0A7S4HUQ0_9EUKA</name>
<feature type="domain" description="Calcineurin-like phosphoesterase" evidence="3">
    <location>
        <begin position="49"/>
        <end position="252"/>
    </location>
</feature>
<sequence>MALLIIAFAAVAAAMVTTTSGGRAPRTPDMESRDPVRVHSTKPSEARLTVIQVTDVYTLANFPSLKTLIAEKRLENPNTISMLTGDFLAPYLLSSVDKGAGMMNAIAKTPIDYLTWGNHEADIDHGQVCRHVQAFNGVWLNSNMQDHAAMEHQKAFDVVEVPSADGSQLRKVGLVAVLSDDPGLYAHFKAPGAFGGASIECPWATLRKYKALLEEEEGCDVVLPLQHTYVPDDHRTCREFDFPVVLSGHDHHRVDEIIEGTRLLKPGLDAICATVLDLSWPTAESSSPEVTATFVRCAEWAADASLAEETRYAYDVLLPLRNTELARVPEAFQPLTSFGSRGAVCSMGSFICSLLRSSLNTQRRQRGFSIDAVLLMGGNIRGGTEYPQDCFFSLE</sequence>
<dbReference type="EMBL" id="HBKO01013898">
    <property type="protein sequence ID" value="CAE2209642.1"/>
    <property type="molecule type" value="Transcribed_RNA"/>
</dbReference>
<gene>
    <name evidence="4" type="ORF">CPOL0286_LOCUS6278</name>
</gene>
<evidence type="ECO:0000259" key="3">
    <source>
        <dbReference type="Pfam" id="PF00149"/>
    </source>
</evidence>
<dbReference type="InterPro" id="IPR006179">
    <property type="entry name" value="5_nucleotidase/apyrase"/>
</dbReference>
<evidence type="ECO:0000313" key="4">
    <source>
        <dbReference type="EMBL" id="CAE2209642.1"/>
    </source>
</evidence>
<reference evidence="4" key="1">
    <citation type="submission" date="2021-01" db="EMBL/GenBank/DDBJ databases">
        <authorList>
            <person name="Corre E."/>
            <person name="Pelletier E."/>
            <person name="Niang G."/>
            <person name="Scheremetjew M."/>
            <person name="Finn R."/>
            <person name="Kale V."/>
            <person name="Holt S."/>
            <person name="Cochrane G."/>
            <person name="Meng A."/>
            <person name="Brown T."/>
            <person name="Cohen L."/>
        </authorList>
    </citation>
    <scope>NUCLEOTIDE SEQUENCE</scope>
    <source>
        <strain evidence="4">UIO037</strain>
    </source>
</reference>
<evidence type="ECO:0000256" key="1">
    <source>
        <dbReference type="SAM" id="MobiDB-lite"/>
    </source>
</evidence>
<dbReference type="PANTHER" id="PTHR11575:SF48">
    <property type="entry name" value="5'-NUCLEOTIDASE"/>
    <property type="match status" value="1"/>
</dbReference>
<dbReference type="GO" id="GO:0009166">
    <property type="term" value="P:nucleotide catabolic process"/>
    <property type="evidence" value="ECO:0007669"/>
    <property type="project" value="InterPro"/>
</dbReference>
<protein>
    <recommendedName>
        <fullName evidence="3">Calcineurin-like phosphoesterase domain-containing protein</fullName>
    </recommendedName>
</protein>
<dbReference type="InterPro" id="IPR029052">
    <property type="entry name" value="Metallo-depent_PP-like"/>
</dbReference>
<dbReference type="InterPro" id="IPR004843">
    <property type="entry name" value="Calcineurin-like_PHP"/>
</dbReference>
<feature type="compositionally biased region" description="Basic and acidic residues" evidence="1">
    <location>
        <begin position="26"/>
        <end position="41"/>
    </location>
</feature>
<feature type="region of interest" description="Disordered" evidence="1">
    <location>
        <begin position="20"/>
        <end position="41"/>
    </location>
</feature>
<accession>A0A7S4HUQ0</accession>
<feature type="chain" id="PRO_5031196719" description="Calcineurin-like phosphoesterase domain-containing protein" evidence="2">
    <location>
        <begin position="22"/>
        <end position="395"/>
    </location>
</feature>
<proteinExistence type="predicted"/>
<dbReference type="Pfam" id="PF00149">
    <property type="entry name" value="Metallophos"/>
    <property type="match status" value="1"/>
</dbReference>
<dbReference type="Gene3D" id="3.60.21.10">
    <property type="match status" value="1"/>
</dbReference>
<organism evidence="4">
    <name type="scientific">Prymnesium polylepis</name>
    <dbReference type="NCBI Taxonomy" id="72548"/>
    <lineage>
        <taxon>Eukaryota</taxon>
        <taxon>Haptista</taxon>
        <taxon>Haptophyta</taxon>
        <taxon>Prymnesiophyceae</taxon>
        <taxon>Prymnesiales</taxon>
        <taxon>Prymnesiaceae</taxon>
        <taxon>Prymnesium</taxon>
    </lineage>
</organism>
<dbReference type="PANTHER" id="PTHR11575">
    <property type="entry name" value="5'-NUCLEOTIDASE-RELATED"/>
    <property type="match status" value="1"/>
</dbReference>
<dbReference type="SUPFAM" id="SSF56300">
    <property type="entry name" value="Metallo-dependent phosphatases"/>
    <property type="match status" value="1"/>
</dbReference>